<dbReference type="Pfam" id="PF03134">
    <property type="entry name" value="TB2_DP1_HVA22"/>
    <property type="match status" value="1"/>
</dbReference>
<evidence type="ECO:0000256" key="2">
    <source>
        <dbReference type="SAM" id="MobiDB-lite"/>
    </source>
</evidence>
<organism evidence="3 4">
    <name type="scientific">Striga hermonthica</name>
    <name type="common">Purple witchweed</name>
    <name type="synonym">Buchnera hermonthica</name>
    <dbReference type="NCBI Taxonomy" id="68872"/>
    <lineage>
        <taxon>Eukaryota</taxon>
        <taxon>Viridiplantae</taxon>
        <taxon>Streptophyta</taxon>
        <taxon>Embryophyta</taxon>
        <taxon>Tracheophyta</taxon>
        <taxon>Spermatophyta</taxon>
        <taxon>Magnoliopsida</taxon>
        <taxon>eudicotyledons</taxon>
        <taxon>Gunneridae</taxon>
        <taxon>Pentapetalae</taxon>
        <taxon>asterids</taxon>
        <taxon>lamiids</taxon>
        <taxon>Lamiales</taxon>
        <taxon>Orobanchaceae</taxon>
        <taxon>Buchnereae</taxon>
        <taxon>Striga</taxon>
    </lineage>
</organism>
<reference evidence="3" key="1">
    <citation type="submission" date="2019-12" db="EMBL/GenBank/DDBJ databases">
        <authorList>
            <person name="Scholes J."/>
        </authorList>
    </citation>
    <scope>NUCLEOTIDE SEQUENCE</scope>
</reference>
<evidence type="ECO:0000256" key="1">
    <source>
        <dbReference type="RuleBase" id="RU362006"/>
    </source>
</evidence>
<dbReference type="EMBL" id="CACSLK010017224">
    <property type="protein sequence ID" value="CAA0818562.1"/>
    <property type="molecule type" value="Genomic_DNA"/>
</dbReference>
<dbReference type="Proteomes" id="UP001153555">
    <property type="component" value="Unassembled WGS sequence"/>
</dbReference>
<accession>A0A9N7MXB3</accession>
<dbReference type="OrthoDB" id="434647at2759"/>
<comment type="caution">
    <text evidence="3">The sequence shown here is derived from an EMBL/GenBank/DDBJ whole genome shotgun (WGS) entry which is preliminary data.</text>
</comment>
<feature type="compositionally biased region" description="Polar residues" evidence="2">
    <location>
        <begin position="147"/>
        <end position="168"/>
    </location>
</feature>
<dbReference type="AlphaFoldDB" id="A0A9N7MXB3"/>
<dbReference type="GO" id="GO:0016020">
    <property type="term" value="C:membrane"/>
    <property type="evidence" value="ECO:0007669"/>
    <property type="project" value="UniProtKB-SubCell"/>
</dbReference>
<dbReference type="InterPro" id="IPR004345">
    <property type="entry name" value="TB2_DP1_HVA22"/>
</dbReference>
<dbReference type="PANTHER" id="PTHR12300:SF117">
    <property type="entry name" value="LP05237P-RELATED"/>
    <property type="match status" value="1"/>
</dbReference>
<dbReference type="PANTHER" id="PTHR12300">
    <property type="entry name" value="HVA22-LIKE PROTEINS"/>
    <property type="match status" value="1"/>
</dbReference>
<sequence length="288" mass="32105">MIGSLITRVLVLIFGYVYPAYECFKTVEMNKPDIDQLRFWCQYWILVAGLTVCERVGDTFIGWVPMYGEAKLAFFIYLWFPKTKGTTYVYDSFFRPYVAKHETEIDRSLLELRTRAGDMLVLYWQRAASYGQTRIFEILQYIASQSQSTLPRPTQQQGTNRVQKKSNLPPNPKPAATTPPPDEAQSSSPSSDSTSSSEQQDDTSDEADSKVAASATSSSPLNKLKMTASQSLVERTKSLDSEIEGQAMQIDSLPDKNTAITALESSLGEGVRVTRARARRTMASGSVS</sequence>
<evidence type="ECO:0000313" key="3">
    <source>
        <dbReference type="EMBL" id="CAA0818562.1"/>
    </source>
</evidence>
<evidence type="ECO:0000313" key="4">
    <source>
        <dbReference type="Proteomes" id="UP001153555"/>
    </source>
</evidence>
<keyword evidence="4" id="KW-1185">Reference proteome</keyword>
<feature type="region of interest" description="Disordered" evidence="2">
    <location>
        <begin position="147"/>
        <end position="234"/>
    </location>
</feature>
<proteinExistence type="inferred from homology"/>
<comment type="subcellular location">
    <subcellularLocation>
        <location evidence="1">Membrane</location>
        <topology evidence="1">Multi-pass membrane protein</topology>
    </subcellularLocation>
</comment>
<comment type="similarity">
    <text evidence="1">Belongs to the DP1 family.</text>
</comment>
<protein>
    <recommendedName>
        <fullName evidence="1">HVA22-like protein</fullName>
    </recommendedName>
</protein>
<feature type="compositionally biased region" description="Polar residues" evidence="2">
    <location>
        <begin position="214"/>
        <end position="233"/>
    </location>
</feature>
<name>A0A9N7MXB3_STRHE</name>
<gene>
    <name evidence="3" type="ORF">SHERM_00332</name>
</gene>
<feature type="compositionally biased region" description="Pro residues" evidence="2">
    <location>
        <begin position="169"/>
        <end position="182"/>
    </location>
</feature>
<feature type="compositionally biased region" description="Low complexity" evidence="2">
    <location>
        <begin position="183"/>
        <end position="198"/>
    </location>
</feature>